<protein>
    <submittedName>
        <fullName evidence="1">Uncharacterized protein</fullName>
    </submittedName>
</protein>
<dbReference type="Proteomes" id="UP001162992">
    <property type="component" value="Chromosome 21"/>
</dbReference>
<comment type="caution">
    <text evidence="1">The sequence shown here is derived from an EMBL/GenBank/DDBJ whole genome shotgun (WGS) entry which is preliminary data.</text>
</comment>
<sequence length="155" mass="18219">MYEISNFLIVESTHSMSTSFKSMTIYLYVNFLCLSIKFATLIHKVLSLSFQSTHPNHSYIVRALCNKKLRYIQKMLVIRLFMIVFRNIRHVVCDMSGLRQHMGPLSLDSLNPFIILLLARNHLLKKLNNAYHLDLPKAINVHQSTRWCLKKQRNQ</sequence>
<name>A0ACC2AKJ1_DIPCM</name>
<keyword evidence="2" id="KW-1185">Reference proteome</keyword>
<organism evidence="1 2">
    <name type="scientific">Diphasiastrum complanatum</name>
    <name type="common">Issler's clubmoss</name>
    <name type="synonym">Lycopodium complanatum</name>
    <dbReference type="NCBI Taxonomy" id="34168"/>
    <lineage>
        <taxon>Eukaryota</taxon>
        <taxon>Viridiplantae</taxon>
        <taxon>Streptophyta</taxon>
        <taxon>Embryophyta</taxon>
        <taxon>Tracheophyta</taxon>
        <taxon>Lycopodiopsida</taxon>
        <taxon>Lycopodiales</taxon>
        <taxon>Lycopodiaceae</taxon>
        <taxon>Lycopodioideae</taxon>
        <taxon>Diphasiastrum</taxon>
    </lineage>
</organism>
<reference evidence="2" key="1">
    <citation type="journal article" date="2024" name="Proc. Natl. Acad. Sci. U.S.A.">
        <title>Extraordinary preservation of gene collinearity over three hundred million years revealed in homosporous lycophytes.</title>
        <authorList>
            <person name="Li C."/>
            <person name="Wickell D."/>
            <person name="Kuo L.Y."/>
            <person name="Chen X."/>
            <person name="Nie B."/>
            <person name="Liao X."/>
            <person name="Peng D."/>
            <person name="Ji J."/>
            <person name="Jenkins J."/>
            <person name="Williams M."/>
            <person name="Shu S."/>
            <person name="Plott C."/>
            <person name="Barry K."/>
            <person name="Rajasekar S."/>
            <person name="Grimwood J."/>
            <person name="Han X."/>
            <person name="Sun S."/>
            <person name="Hou Z."/>
            <person name="He W."/>
            <person name="Dai G."/>
            <person name="Sun C."/>
            <person name="Schmutz J."/>
            <person name="Leebens-Mack J.H."/>
            <person name="Li F.W."/>
            <person name="Wang L."/>
        </authorList>
    </citation>
    <scope>NUCLEOTIDE SEQUENCE [LARGE SCALE GENOMIC DNA]</scope>
    <source>
        <strain evidence="2">cv. PW_Plant_1</strain>
    </source>
</reference>
<evidence type="ECO:0000313" key="2">
    <source>
        <dbReference type="Proteomes" id="UP001162992"/>
    </source>
</evidence>
<gene>
    <name evidence="1" type="ORF">O6H91_21G052900</name>
</gene>
<proteinExistence type="predicted"/>
<dbReference type="EMBL" id="CM055112">
    <property type="protein sequence ID" value="KAJ7518063.1"/>
    <property type="molecule type" value="Genomic_DNA"/>
</dbReference>
<evidence type="ECO:0000313" key="1">
    <source>
        <dbReference type="EMBL" id="KAJ7518063.1"/>
    </source>
</evidence>
<accession>A0ACC2AKJ1</accession>